<dbReference type="InterPro" id="IPR013783">
    <property type="entry name" value="Ig-like_fold"/>
</dbReference>
<evidence type="ECO:0000313" key="4">
    <source>
        <dbReference type="Proteomes" id="UP000032120"/>
    </source>
</evidence>
<sequence>MTAMRTSGAMDAPRAGSILALVTLFAFLLLLVGGTTASAADAVFPGGPKTLVIHPGIEAGPANTRGTGLPPAAGEPAGIAGHAYEVKRVPGLRLEKTVDWNRAVEMTPAEAAPLVADQPAETGATSPDESIVFEGLADGLYLITETAAPAGAIRAKPFLVALPLPDPANAEAWLTTVHVYPKTASVLVGLGVRDAAAVTCGDPVSWTSLSAIPEVDQLSSYRVQHLLAVGVTLRGTAADTSVEITGQPALRAGADYTVEETRVDGRVAIETQFTEAGITKLLVDTGAEVRISFESAVSAPGEFVNEVRLFAGDAGVVTDTATTKFGPLRILVHEKGHPNNLIEDAEFRLYTSEAAARGGNGAVGFAAGADLRTDADGLITVECLRYSNHADGLDRAPGSELYRDYFAKPVSYPAGWTGEDVILRGGVTSATEPETLRAVVWKNASVIPPIPVLSETGGRITAALLLGGVLIGAGALVAARRRREQRGT</sequence>
<dbReference type="Gene3D" id="2.60.40.10">
    <property type="entry name" value="Immunoglobulins"/>
    <property type="match status" value="2"/>
</dbReference>
<evidence type="ECO:0000256" key="1">
    <source>
        <dbReference type="SAM" id="Phobius"/>
    </source>
</evidence>
<dbReference type="OrthoDB" id="3199332at2"/>
<gene>
    <name evidence="3" type="ORF">SD72_11095</name>
</gene>
<evidence type="ECO:0000313" key="3">
    <source>
        <dbReference type="EMBL" id="KIP52095.1"/>
    </source>
</evidence>
<dbReference type="InterPro" id="IPR032364">
    <property type="entry name" value="GramPos_pilinD1_N"/>
</dbReference>
<accession>A0A0D0H4Q9</accession>
<keyword evidence="4" id="KW-1185">Reference proteome</keyword>
<dbReference type="RefSeq" id="WP_042544534.1">
    <property type="nucleotide sequence ID" value="NZ_JXSQ01000015.1"/>
</dbReference>
<dbReference type="Gene3D" id="2.60.40.740">
    <property type="match status" value="1"/>
</dbReference>
<dbReference type="Pfam" id="PF16555">
    <property type="entry name" value="GramPos_pilinD1"/>
    <property type="match status" value="1"/>
</dbReference>
<name>A0A0D0H4Q9_9MICO</name>
<comment type="caution">
    <text evidence="3">The sequence shown here is derived from an EMBL/GenBank/DDBJ whole genome shotgun (WGS) entry which is preliminary data.</text>
</comment>
<keyword evidence="1" id="KW-0812">Transmembrane</keyword>
<evidence type="ECO:0000259" key="2">
    <source>
        <dbReference type="Pfam" id="PF16555"/>
    </source>
</evidence>
<dbReference type="Proteomes" id="UP000032120">
    <property type="component" value="Unassembled WGS sequence"/>
</dbReference>
<dbReference type="NCBIfam" id="NF033902">
    <property type="entry name" value="iso_D2_wall_anc"/>
    <property type="match status" value="1"/>
</dbReference>
<protein>
    <recommendedName>
        <fullName evidence="2">Gram-positive pilin subunit D1 N-terminal domain-containing protein</fullName>
    </recommendedName>
</protein>
<proteinExistence type="predicted"/>
<organism evidence="3 4">
    <name type="scientific">Leucobacter komagatae</name>
    <dbReference type="NCBI Taxonomy" id="55969"/>
    <lineage>
        <taxon>Bacteria</taxon>
        <taxon>Bacillati</taxon>
        <taxon>Actinomycetota</taxon>
        <taxon>Actinomycetes</taxon>
        <taxon>Micrococcales</taxon>
        <taxon>Microbacteriaceae</taxon>
        <taxon>Leucobacter</taxon>
    </lineage>
</organism>
<feature type="transmembrane region" description="Helical" evidence="1">
    <location>
        <begin position="460"/>
        <end position="479"/>
    </location>
</feature>
<reference evidence="3 4" key="1">
    <citation type="submission" date="2015-01" db="EMBL/GenBank/DDBJ databases">
        <title>Draft genome sequence of Leucobacter komagatae strain VKM ST2845.</title>
        <authorList>
            <person name="Karlyshev A.V."/>
            <person name="Kudryashova E.B."/>
        </authorList>
    </citation>
    <scope>NUCLEOTIDE SEQUENCE [LARGE SCALE GENOMIC DNA]</scope>
    <source>
        <strain evidence="3 4">VKM ST2845</strain>
    </source>
</reference>
<dbReference type="AlphaFoldDB" id="A0A0D0H4Q9"/>
<dbReference type="InterPro" id="IPR048052">
    <property type="entry name" value="FM1-like"/>
</dbReference>
<dbReference type="EMBL" id="JXSQ01000015">
    <property type="protein sequence ID" value="KIP52095.1"/>
    <property type="molecule type" value="Genomic_DNA"/>
</dbReference>
<dbReference type="GO" id="GO:0005975">
    <property type="term" value="P:carbohydrate metabolic process"/>
    <property type="evidence" value="ECO:0007669"/>
    <property type="project" value="UniProtKB-ARBA"/>
</dbReference>
<keyword evidence="1" id="KW-0472">Membrane</keyword>
<keyword evidence="1" id="KW-1133">Transmembrane helix</keyword>
<feature type="domain" description="Gram-positive pilin subunit D1 N-terminal" evidence="2">
    <location>
        <begin position="99"/>
        <end position="182"/>
    </location>
</feature>